<feature type="transmembrane region" description="Helical" evidence="1">
    <location>
        <begin position="32"/>
        <end position="54"/>
    </location>
</feature>
<reference evidence="3" key="1">
    <citation type="journal article" date="2021" name="Curr. Microbiol.">
        <title>Complete genome of nocamycin-producing strain Saccharothrix syringae NRRL B-16468 reveals the biosynthetic potential for secondary metabolites.</title>
        <authorList>
            <person name="Mo X."/>
            <person name="Yang S."/>
        </authorList>
    </citation>
    <scope>NUCLEOTIDE SEQUENCE [LARGE SCALE GENOMIC DNA]</scope>
    <source>
        <strain evidence="3">ATCC 51364 / DSM 43886 / JCM 6844 / KCTC 9398 / NBRC 14523 / NRRL B-16468 / INA 2240</strain>
    </source>
</reference>
<dbReference type="AlphaFoldDB" id="A0A5Q0H3S4"/>
<evidence type="ECO:0000313" key="3">
    <source>
        <dbReference type="Proteomes" id="UP000325787"/>
    </source>
</evidence>
<dbReference type="RefSeq" id="WP_153278417.1">
    <property type="nucleotide sequence ID" value="NZ_CP034550.1"/>
</dbReference>
<dbReference type="KEGG" id="ssyi:EKG83_26315"/>
<keyword evidence="1" id="KW-0812">Transmembrane</keyword>
<proteinExistence type="predicted"/>
<keyword evidence="1" id="KW-1133">Transmembrane helix</keyword>
<name>A0A5Q0H3S4_SACSY</name>
<dbReference type="EMBL" id="CP034550">
    <property type="protein sequence ID" value="QFZ20460.1"/>
    <property type="molecule type" value="Genomic_DNA"/>
</dbReference>
<keyword evidence="1" id="KW-0472">Membrane</keyword>
<dbReference type="Proteomes" id="UP000325787">
    <property type="component" value="Chromosome"/>
</dbReference>
<keyword evidence="3" id="KW-1185">Reference proteome</keyword>
<accession>A0A5Q0H3S4</accession>
<feature type="transmembrane region" description="Helical" evidence="1">
    <location>
        <begin position="66"/>
        <end position="86"/>
    </location>
</feature>
<gene>
    <name evidence="2" type="ORF">EKG83_26315</name>
</gene>
<sequence length="144" mass="15276">MSEVLPVGHDDEDKRAFAWHLMKTSNDVVTGFAKIMATTAMTAIGVLLSLAGFLKVGTNFAGWKAVLLAIACFAFLAATLLFSWAVRGQRLAISPDDYDDVVEQFLRAARRRQQVINVGLGVVTVATICGLVAVLAALTAAPGP</sequence>
<evidence type="ECO:0000256" key="1">
    <source>
        <dbReference type="SAM" id="Phobius"/>
    </source>
</evidence>
<evidence type="ECO:0000313" key="2">
    <source>
        <dbReference type="EMBL" id="QFZ20460.1"/>
    </source>
</evidence>
<organism evidence="2 3">
    <name type="scientific">Saccharothrix syringae</name>
    <name type="common">Nocardiopsis syringae</name>
    <dbReference type="NCBI Taxonomy" id="103733"/>
    <lineage>
        <taxon>Bacteria</taxon>
        <taxon>Bacillati</taxon>
        <taxon>Actinomycetota</taxon>
        <taxon>Actinomycetes</taxon>
        <taxon>Pseudonocardiales</taxon>
        <taxon>Pseudonocardiaceae</taxon>
        <taxon>Saccharothrix</taxon>
    </lineage>
</organism>
<protein>
    <submittedName>
        <fullName evidence="2">Uncharacterized protein</fullName>
    </submittedName>
</protein>
<feature type="transmembrane region" description="Helical" evidence="1">
    <location>
        <begin position="115"/>
        <end position="141"/>
    </location>
</feature>